<feature type="region of interest" description="Disordered" evidence="1">
    <location>
        <begin position="1"/>
        <end position="76"/>
    </location>
</feature>
<evidence type="ECO:0000313" key="2">
    <source>
        <dbReference type="EMBL" id="GAT52997.1"/>
    </source>
</evidence>
<dbReference type="Proteomes" id="UP000815677">
    <property type="component" value="Unassembled WGS sequence"/>
</dbReference>
<dbReference type="EMBL" id="DF848044">
    <property type="protein sequence ID" value="GAT52997.1"/>
    <property type="molecule type" value="Genomic_DNA"/>
</dbReference>
<evidence type="ECO:0008006" key="4">
    <source>
        <dbReference type="Google" id="ProtNLM"/>
    </source>
</evidence>
<reference evidence="2" key="1">
    <citation type="submission" date="2014-09" db="EMBL/GenBank/DDBJ databases">
        <title>Genome sequence of the luminous mushroom Mycena chlorophos for searching fungal bioluminescence genes.</title>
        <authorList>
            <person name="Tanaka Y."/>
            <person name="Kasuga D."/>
            <person name="Oba Y."/>
            <person name="Hase S."/>
            <person name="Sato K."/>
            <person name="Oba Y."/>
            <person name="Sakakibara Y."/>
        </authorList>
    </citation>
    <scope>NUCLEOTIDE SEQUENCE</scope>
</reference>
<evidence type="ECO:0000313" key="3">
    <source>
        <dbReference type="Proteomes" id="UP000815677"/>
    </source>
</evidence>
<keyword evidence="3" id="KW-1185">Reference proteome</keyword>
<protein>
    <recommendedName>
        <fullName evidence="4">Ig-like domain-containing protein</fullName>
    </recommendedName>
</protein>
<proteinExistence type="predicted"/>
<sequence>MRGWKGPGEVASTQRTRQAGSRGAQSAASNSNNDNDDSDGEADAALASDSDFDDDQHQLSTNVSLAASRSPDHPSSECMIAWSRLEKPENATLRWLRASAEITVRAAEAPE</sequence>
<organism evidence="2 3">
    <name type="scientific">Mycena chlorophos</name>
    <name type="common">Agaric fungus</name>
    <name type="synonym">Agaricus chlorophos</name>
    <dbReference type="NCBI Taxonomy" id="658473"/>
    <lineage>
        <taxon>Eukaryota</taxon>
        <taxon>Fungi</taxon>
        <taxon>Dikarya</taxon>
        <taxon>Basidiomycota</taxon>
        <taxon>Agaricomycotina</taxon>
        <taxon>Agaricomycetes</taxon>
        <taxon>Agaricomycetidae</taxon>
        <taxon>Agaricales</taxon>
        <taxon>Marasmiineae</taxon>
        <taxon>Mycenaceae</taxon>
        <taxon>Mycena</taxon>
    </lineage>
</organism>
<evidence type="ECO:0000256" key="1">
    <source>
        <dbReference type="SAM" id="MobiDB-lite"/>
    </source>
</evidence>
<name>A0ABQ0LPJ2_MYCCL</name>
<feature type="compositionally biased region" description="Low complexity" evidence="1">
    <location>
        <begin position="19"/>
        <end position="33"/>
    </location>
</feature>
<gene>
    <name evidence="2" type="ORF">MCHLO_10003</name>
</gene>
<feature type="compositionally biased region" description="Polar residues" evidence="1">
    <location>
        <begin position="58"/>
        <end position="67"/>
    </location>
</feature>
<accession>A0ABQ0LPJ2</accession>